<organism evidence="1 2">
    <name type="scientific">Pleurotus cornucopiae</name>
    <name type="common">Cornucopia mushroom</name>
    <dbReference type="NCBI Taxonomy" id="5321"/>
    <lineage>
        <taxon>Eukaryota</taxon>
        <taxon>Fungi</taxon>
        <taxon>Dikarya</taxon>
        <taxon>Basidiomycota</taxon>
        <taxon>Agaricomycotina</taxon>
        <taxon>Agaricomycetes</taxon>
        <taxon>Agaricomycetidae</taxon>
        <taxon>Agaricales</taxon>
        <taxon>Pleurotineae</taxon>
        <taxon>Pleurotaceae</taxon>
        <taxon>Pleurotus</taxon>
    </lineage>
</organism>
<reference evidence="1 2" key="1">
    <citation type="journal article" date="2021" name="Appl. Environ. Microbiol.">
        <title>Genetic linkage and physical mapping for an oyster mushroom Pleurotus cornucopiae and QTL analysis for the trait cap color.</title>
        <authorList>
            <person name="Zhang Y."/>
            <person name="Gao W."/>
            <person name="Sonnenberg A."/>
            <person name="Chen Q."/>
            <person name="Zhang J."/>
            <person name="Huang C."/>
        </authorList>
    </citation>
    <scope>NUCLEOTIDE SEQUENCE [LARGE SCALE GENOMIC DNA]</scope>
    <source>
        <strain evidence="1">CCMSSC00406</strain>
    </source>
</reference>
<dbReference type="Proteomes" id="UP000824881">
    <property type="component" value="Unassembled WGS sequence"/>
</dbReference>
<gene>
    <name evidence="1" type="ORF">CCMSSC00406_0003061</name>
</gene>
<protein>
    <submittedName>
        <fullName evidence="1">Uncharacterized protein</fullName>
    </submittedName>
</protein>
<dbReference type="EMBL" id="WQMT02000002">
    <property type="protein sequence ID" value="KAG9225558.1"/>
    <property type="molecule type" value="Genomic_DNA"/>
</dbReference>
<sequence length="454" mass="50546">MPLSKEDMNSLYAELLNRLVESGEWDRIKAVLEAKLNETGWKDQVKDQAKEQARQMEDLSFQVLLDKIKPTAEGMVTPAVKREVVAMLRQQLISSRLENCRAIAHSRAAEVTEVTLARRTRREKKVFLPSSVMLRVAFRAPIRATTLSFRSWQRFNSTQTPSATKLGSAPATSGPKPGAATPIGRAEASLASSVSASVDDEVSSDVNESIEDDEEAIDESLLFASETEPVQPATSEEELFGTRTSGSQLDSDSLPRPYSSLPANPTEAEYASALIHGRSIHLPYYHPRTHDIPAASIQFRSHHPRLLDLFTHFASHAASSLGIPISRVAYLPTQRSLWTVPRSPFAHKKSQENFERRVHKRAIKAFDADPEVIDRWTRYLRRHALAGVGMRVVKWERMPLGVGADRLLSAMSGLSQSAVNKEKIKQLGDQIVRQEMAVLEKEAEPKPIETPSTN</sequence>
<accession>A0ACB7J6R7</accession>
<comment type="caution">
    <text evidence="1">The sequence shown here is derived from an EMBL/GenBank/DDBJ whole genome shotgun (WGS) entry which is preliminary data.</text>
</comment>
<evidence type="ECO:0000313" key="1">
    <source>
        <dbReference type="EMBL" id="KAG9225558.1"/>
    </source>
</evidence>
<evidence type="ECO:0000313" key="2">
    <source>
        <dbReference type="Proteomes" id="UP000824881"/>
    </source>
</evidence>
<keyword evidence="2" id="KW-1185">Reference proteome</keyword>
<proteinExistence type="predicted"/>
<name>A0ACB7J6R7_PLECO</name>